<dbReference type="PANTHER" id="PTHR43861">
    <property type="entry name" value="TRANS-ACONITATE 2-METHYLTRANSFERASE-RELATED"/>
    <property type="match status" value="1"/>
</dbReference>
<reference evidence="2 3" key="1">
    <citation type="submission" date="2024-04" db="EMBL/GenBank/DDBJ databases">
        <title>Defined microbial consortia suppress multidrug-resistant proinflammatory Enterobacteriaceae via ecological control.</title>
        <authorList>
            <person name="Furuichi M."/>
            <person name="Kawaguchi T."/>
            <person name="Pust M."/>
            <person name="Yasuma K."/>
            <person name="Plichta D."/>
            <person name="Hasegawa N."/>
            <person name="Ohya T."/>
            <person name="Bhattarai S."/>
            <person name="Sasajima S."/>
            <person name="Aoto Y."/>
            <person name="Tuganbaev T."/>
            <person name="Yaginuma M."/>
            <person name="Ueda M."/>
            <person name="Okahashi N."/>
            <person name="Amafuji K."/>
            <person name="Kiridooshi Y."/>
            <person name="Sugita K."/>
            <person name="Strazar M."/>
            <person name="Skelly A."/>
            <person name="Suda W."/>
            <person name="Hattori M."/>
            <person name="Nakamoto N."/>
            <person name="Caballero S."/>
            <person name="Norman J."/>
            <person name="Olle B."/>
            <person name="Tanoue T."/>
            <person name="Arita M."/>
            <person name="Bucci V."/>
            <person name="Atarashi K."/>
            <person name="Xavier R."/>
            <person name="Honda K."/>
        </authorList>
    </citation>
    <scope>NUCLEOTIDE SEQUENCE [LARGE SCALE GENOMIC DNA]</scope>
    <source>
        <strain evidence="3">k34-0107-D12</strain>
    </source>
</reference>
<gene>
    <name evidence="2" type="ORF">K340107D12_33000</name>
</gene>
<dbReference type="InterPro" id="IPR025714">
    <property type="entry name" value="Methyltranfer_dom"/>
</dbReference>
<accession>A0ABQ0BVC8</accession>
<dbReference type="PANTHER" id="PTHR43861:SF1">
    <property type="entry name" value="TRANS-ACONITATE 2-METHYLTRANSFERASE"/>
    <property type="match status" value="1"/>
</dbReference>
<dbReference type="EMBL" id="BAABZQ010000001">
    <property type="protein sequence ID" value="GAA6500484.1"/>
    <property type="molecule type" value="Genomic_DNA"/>
</dbReference>
<evidence type="ECO:0000313" key="2">
    <source>
        <dbReference type="EMBL" id="GAA6500484.1"/>
    </source>
</evidence>
<dbReference type="CDD" id="cd02440">
    <property type="entry name" value="AdoMet_MTases"/>
    <property type="match status" value="1"/>
</dbReference>
<comment type="caution">
    <text evidence="2">The sequence shown here is derived from an EMBL/GenBank/DDBJ whole genome shotgun (WGS) entry which is preliminary data.</text>
</comment>
<dbReference type="Pfam" id="PF13847">
    <property type="entry name" value="Methyltransf_31"/>
    <property type="match status" value="1"/>
</dbReference>
<protein>
    <recommendedName>
        <fullName evidence="1">Methyltransferase domain-containing protein</fullName>
    </recommendedName>
</protein>
<evidence type="ECO:0000313" key="3">
    <source>
        <dbReference type="Proteomes" id="UP001600941"/>
    </source>
</evidence>
<organism evidence="2 3">
    <name type="scientific">Blautia parvula</name>
    <dbReference type="NCBI Taxonomy" id="2877527"/>
    <lineage>
        <taxon>Bacteria</taxon>
        <taxon>Bacillati</taxon>
        <taxon>Bacillota</taxon>
        <taxon>Clostridia</taxon>
        <taxon>Lachnospirales</taxon>
        <taxon>Lachnospiraceae</taxon>
        <taxon>Blautia</taxon>
    </lineage>
</organism>
<feature type="domain" description="Methyltransferase" evidence="1">
    <location>
        <begin position="53"/>
        <end position="166"/>
    </location>
</feature>
<evidence type="ECO:0000259" key="1">
    <source>
        <dbReference type="Pfam" id="PF13847"/>
    </source>
</evidence>
<name>A0ABQ0BVC8_9FIRM</name>
<proteinExistence type="predicted"/>
<dbReference type="SUPFAM" id="SSF53335">
    <property type="entry name" value="S-adenosyl-L-methionine-dependent methyltransferases"/>
    <property type="match status" value="1"/>
</dbReference>
<dbReference type="Gene3D" id="3.40.50.150">
    <property type="entry name" value="Vaccinia Virus protein VP39"/>
    <property type="match status" value="1"/>
</dbReference>
<sequence>MNSKEIKTKYEISKSIENTRKGFEESFEEGTLYNRQTQDKAHLERILHFLNINDGMKILDLGTGTGYLAFPIAGRYPKAEIIGLDIVQQALDKNQEKAVAEGMKNIQFVSYNSLIFPFADEAFDVVITRYALHHFPAIKDTFQEISRVLKPDGMFFLTDPTPNDDDTERLVDAYMQMKKDGHIRFYTKKEWLEVGKLAGLNYVDSFETHIRFPKKKQTALEIDDILNRFDKQVIKGYALEIIDDEIWITERVNNILFQKL</sequence>
<keyword evidence="3" id="KW-1185">Reference proteome</keyword>
<dbReference type="RefSeq" id="WP_227210928.1">
    <property type="nucleotide sequence ID" value="NZ_BAABZQ010000001.1"/>
</dbReference>
<dbReference type="Proteomes" id="UP001600941">
    <property type="component" value="Unassembled WGS sequence"/>
</dbReference>
<dbReference type="InterPro" id="IPR029063">
    <property type="entry name" value="SAM-dependent_MTases_sf"/>
</dbReference>